<dbReference type="PANTHER" id="PTHR46112">
    <property type="entry name" value="AMINOPEPTIDASE"/>
    <property type="match status" value="1"/>
</dbReference>
<dbReference type="InterPro" id="IPR036005">
    <property type="entry name" value="Creatinase/aminopeptidase-like"/>
</dbReference>
<dbReference type="InterPro" id="IPR000587">
    <property type="entry name" value="Creatinase_N"/>
</dbReference>
<reference evidence="6 7" key="1">
    <citation type="submission" date="2016-04" db="EMBL/GenBank/DDBJ databases">
        <authorList>
            <person name="Evans L.H."/>
            <person name="Alamgir A."/>
            <person name="Owens N."/>
            <person name="Weber N.D."/>
            <person name="Virtaneva K."/>
            <person name="Barbian K."/>
            <person name="Babar A."/>
            <person name="Rosenke K."/>
        </authorList>
    </citation>
    <scope>NUCLEOTIDE SEQUENCE [LARGE SCALE GENOMIC DNA]</scope>
    <source>
        <strain evidence="7">S5(T) (JCM 30642 \VKM B-2941)</strain>
    </source>
</reference>
<evidence type="ECO:0000313" key="6">
    <source>
        <dbReference type="EMBL" id="SIM53002.1"/>
    </source>
</evidence>
<name>A0A1N5TX10_9ARCH</name>
<feature type="domain" description="Creatinase N-terminal" evidence="5">
    <location>
        <begin position="11"/>
        <end position="116"/>
    </location>
</feature>
<dbReference type="InterPro" id="IPR001131">
    <property type="entry name" value="Peptidase_M24B_aminopep-P_CS"/>
</dbReference>
<evidence type="ECO:0000256" key="3">
    <source>
        <dbReference type="RuleBase" id="RU000590"/>
    </source>
</evidence>
<dbReference type="Pfam" id="PF00557">
    <property type="entry name" value="Peptidase_M24"/>
    <property type="match status" value="1"/>
</dbReference>
<proteinExistence type="inferred from homology"/>
<dbReference type="InterPro" id="IPR050659">
    <property type="entry name" value="Peptidase_M24B"/>
</dbReference>
<dbReference type="InterPro" id="IPR000994">
    <property type="entry name" value="Pept_M24"/>
</dbReference>
<dbReference type="Proteomes" id="UP000195607">
    <property type="component" value="Chromosome I"/>
</dbReference>
<dbReference type="RefSeq" id="WP_021789562.1">
    <property type="nucleotide sequence ID" value="NZ_LT671858.1"/>
</dbReference>
<sequence length="364" mass="41460">MKLDNFTFKNRIEKLRRKMDEASVEAFLIPPGANFTYFTGMEAESMERLTLLIVDADNFTVVCPSLMKEQIIEETPIRNILSWNDDDNPYNMTGELLSRFKNIAVEGGLQFFHLYEMNRVLKKELQLKDDILTELRIRKDEHELMAIGEAVKRSEKSLEASLEKLIPGITEIQFSRILENEFFNQGLSRVAFSTIVSFGKNAAMPHHSPDNTKAKLGDSVVIDYGGKYEGYASDSTRTFFLGDPGEKMLDVYETVKQANEDTRNMIGEDTTYAAMDSNARNIIESKGYGKYFIHRLGHGLGLEVHEEPYLIPKNNYRVLKNSVFTIEPGVYIENLGGVRIEDTNYFNGSKCVAFNSMSRECVIL</sequence>
<dbReference type="InterPro" id="IPR029149">
    <property type="entry name" value="Creatin/AminoP/Spt16_N"/>
</dbReference>
<dbReference type="PANTHER" id="PTHR46112:SF9">
    <property type="entry name" value="XAA-PRO AMINOPEPTIDASE"/>
    <property type="match status" value="1"/>
</dbReference>
<evidence type="ECO:0000259" key="4">
    <source>
        <dbReference type="Pfam" id="PF00557"/>
    </source>
</evidence>
<dbReference type="Pfam" id="PF01321">
    <property type="entry name" value="Creatinase_N"/>
    <property type="match status" value="1"/>
</dbReference>
<feature type="domain" description="Peptidase M24" evidence="4">
    <location>
        <begin position="147"/>
        <end position="343"/>
    </location>
</feature>
<dbReference type="SUPFAM" id="SSF53092">
    <property type="entry name" value="Creatinase/prolidase N-terminal domain"/>
    <property type="match status" value="1"/>
</dbReference>
<evidence type="ECO:0000259" key="5">
    <source>
        <dbReference type="Pfam" id="PF01321"/>
    </source>
</evidence>
<dbReference type="GO" id="GO:0016787">
    <property type="term" value="F:hydrolase activity"/>
    <property type="evidence" value="ECO:0007669"/>
    <property type="project" value="UniProtKB-KW"/>
</dbReference>
<dbReference type="Gene3D" id="3.90.230.10">
    <property type="entry name" value="Creatinase/methionine aminopeptidase superfamily"/>
    <property type="match status" value="1"/>
</dbReference>
<dbReference type="AlphaFoldDB" id="A0A1N5TX10"/>
<dbReference type="GeneID" id="41588000"/>
<comment type="similarity">
    <text evidence="3">Belongs to the peptidase M24B family.</text>
</comment>
<dbReference type="GO" id="GO:0046872">
    <property type="term" value="F:metal ion binding"/>
    <property type="evidence" value="ECO:0007669"/>
    <property type="project" value="UniProtKB-KW"/>
</dbReference>
<gene>
    <name evidence="6" type="ORF">CSP5_0722</name>
</gene>
<dbReference type="Gene3D" id="3.40.350.10">
    <property type="entry name" value="Creatinase/prolidase N-terminal domain"/>
    <property type="match status" value="1"/>
</dbReference>
<evidence type="ECO:0000256" key="2">
    <source>
        <dbReference type="ARBA" id="ARBA00022801"/>
    </source>
</evidence>
<evidence type="ECO:0000313" key="7">
    <source>
        <dbReference type="Proteomes" id="UP000195607"/>
    </source>
</evidence>
<protein>
    <submittedName>
        <fullName evidence="6">Xaa-Pro dipeptidase</fullName>
    </submittedName>
</protein>
<dbReference type="EMBL" id="LT671858">
    <property type="protein sequence ID" value="SIM53002.1"/>
    <property type="molecule type" value="Genomic_DNA"/>
</dbReference>
<keyword evidence="2" id="KW-0378">Hydrolase</keyword>
<dbReference type="SUPFAM" id="SSF55920">
    <property type="entry name" value="Creatinase/aminopeptidase"/>
    <property type="match status" value="1"/>
</dbReference>
<keyword evidence="1 3" id="KW-0479">Metal-binding</keyword>
<evidence type="ECO:0000256" key="1">
    <source>
        <dbReference type="ARBA" id="ARBA00022723"/>
    </source>
</evidence>
<dbReference type="PROSITE" id="PS00491">
    <property type="entry name" value="PROLINE_PEPTIDASE"/>
    <property type="match status" value="1"/>
</dbReference>
<organism evidence="6 7">
    <name type="scientific">Cuniculiplasma divulgatum</name>
    <dbReference type="NCBI Taxonomy" id="1673428"/>
    <lineage>
        <taxon>Archaea</taxon>
        <taxon>Methanobacteriati</taxon>
        <taxon>Thermoplasmatota</taxon>
        <taxon>Thermoplasmata</taxon>
        <taxon>Thermoplasmatales</taxon>
        <taxon>Cuniculiplasmataceae</taxon>
        <taxon>Cuniculiplasma</taxon>
    </lineage>
</organism>
<accession>A0A1N5TX10</accession>